<dbReference type="PROSITE" id="PS51384">
    <property type="entry name" value="FAD_FR"/>
    <property type="match status" value="1"/>
</dbReference>
<dbReference type="Gene3D" id="3.40.50.80">
    <property type="entry name" value="Nucleotide-binding domain of ferredoxin-NADP reductase (FNR) module"/>
    <property type="match status" value="1"/>
</dbReference>
<dbReference type="InterPro" id="IPR017927">
    <property type="entry name" value="FAD-bd_FR_type"/>
</dbReference>
<comment type="cofactor">
    <cofactor evidence="3">
        <name>[2Fe-2S] cluster</name>
        <dbReference type="ChEBI" id="CHEBI:190135"/>
    </cofactor>
</comment>
<dbReference type="PATRIC" id="fig|455.5.peg.1953"/>
<evidence type="ECO:0000259" key="5">
    <source>
        <dbReference type="PROSITE" id="PS51384"/>
    </source>
</evidence>
<dbReference type="STRING" id="455.Ljam_1855"/>
<feature type="domain" description="FAD-binding FR-type" evidence="5">
    <location>
        <begin position="2"/>
        <end position="99"/>
    </location>
</feature>
<evidence type="ECO:0000256" key="4">
    <source>
        <dbReference type="ARBA" id="ARBA00038177"/>
    </source>
</evidence>
<name>A0A0W0UIV3_9GAMM</name>
<dbReference type="CDD" id="cd06189">
    <property type="entry name" value="flavin_oxioreductase"/>
    <property type="match status" value="1"/>
</dbReference>
<dbReference type="InterPro" id="IPR039261">
    <property type="entry name" value="FNR_nucleotide-bd"/>
</dbReference>
<dbReference type="AlphaFoldDB" id="A0A0W0UIV3"/>
<gene>
    <name evidence="6" type="ORF">Ljam_1855</name>
</gene>
<reference evidence="6 7" key="1">
    <citation type="submission" date="2015-11" db="EMBL/GenBank/DDBJ databases">
        <title>Genomic analysis of 38 Legionella species identifies large and diverse effector repertoires.</title>
        <authorList>
            <person name="Burstein D."/>
            <person name="Amaro F."/>
            <person name="Zusman T."/>
            <person name="Lifshitz Z."/>
            <person name="Cohen O."/>
            <person name="Gilbert J.A."/>
            <person name="Pupko T."/>
            <person name="Shuman H.A."/>
            <person name="Segal G."/>
        </authorList>
    </citation>
    <scope>NUCLEOTIDE SEQUENCE [LARGE SCALE GENOMIC DNA]</scope>
    <source>
        <strain evidence="6 7">JA-26-G1-E2</strain>
    </source>
</reference>
<evidence type="ECO:0000256" key="3">
    <source>
        <dbReference type="ARBA" id="ARBA00034078"/>
    </source>
</evidence>
<dbReference type="Gene3D" id="2.40.30.10">
    <property type="entry name" value="Translation factors"/>
    <property type="match status" value="1"/>
</dbReference>
<dbReference type="InterPro" id="IPR050415">
    <property type="entry name" value="MRET"/>
</dbReference>
<evidence type="ECO:0000256" key="1">
    <source>
        <dbReference type="ARBA" id="ARBA00023002"/>
    </source>
</evidence>
<dbReference type="InterPro" id="IPR001709">
    <property type="entry name" value="Flavoprot_Pyr_Nucl_cyt_Rdtase"/>
</dbReference>
<dbReference type="Pfam" id="PF00175">
    <property type="entry name" value="NAD_binding_1"/>
    <property type="match status" value="1"/>
</dbReference>
<evidence type="ECO:0000313" key="6">
    <source>
        <dbReference type="EMBL" id="KTD07660.1"/>
    </source>
</evidence>
<dbReference type="GO" id="GO:0008218">
    <property type="term" value="P:bioluminescence"/>
    <property type="evidence" value="ECO:0007669"/>
    <property type="project" value="UniProtKB-KW"/>
</dbReference>
<dbReference type="EMBL" id="LNYG01000013">
    <property type="protein sequence ID" value="KTD07660.1"/>
    <property type="molecule type" value="Genomic_DNA"/>
</dbReference>
<dbReference type="InterPro" id="IPR001433">
    <property type="entry name" value="OxRdtase_FAD/NAD-bd"/>
</dbReference>
<keyword evidence="2" id="KW-0455">Luminescence</keyword>
<dbReference type="GO" id="GO:0016491">
    <property type="term" value="F:oxidoreductase activity"/>
    <property type="evidence" value="ECO:0007669"/>
    <property type="project" value="UniProtKB-KW"/>
</dbReference>
<organism evidence="6 7">
    <name type="scientific">Legionella jamestowniensis</name>
    <dbReference type="NCBI Taxonomy" id="455"/>
    <lineage>
        <taxon>Bacteria</taxon>
        <taxon>Pseudomonadati</taxon>
        <taxon>Pseudomonadota</taxon>
        <taxon>Gammaproteobacteria</taxon>
        <taxon>Legionellales</taxon>
        <taxon>Legionellaceae</taxon>
        <taxon>Legionella</taxon>
    </lineage>
</organism>
<proteinExistence type="inferred from homology"/>
<dbReference type="PRINTS" id="PR00371">
    <property type="entry name" value="FPNCR"/>
</dbReference>
<dbReference type="SUPFAM" id="SSF52343">
    <property type="entry name" value="Ferredoxin reductase-like, C-terminal NADP-linked domain"/>
    <property type="match status" value="1"/>
</dbReference>
<accession>A0A0W0UIV3</accession>
<dbReference type="PRINTS" id="PR00410">
    <property type="entry name" value="PHEHYDRXLASE"/>
</dbReference>
<protein>
    <submittedName>
        <fullName evidence="6">CDP-6-deoxy-delta-3,4-glucoseen reductase</fullName>
    </submittedName>
</protein>
<evidence type="ECO:0000313" key="7">
    <source>
        <dbReference type="Proteomes" id="UP000054715"/>
    </source>
</evidence>
<dbReference type="InterPro" id="IPR017938">
    <property type="entry name" value="Riboflavin_synthase-like_b-brl"/>
</dbReference>
<dbReference type="PANTHER" id="PTHR47354">
    <property type="entry name" value="NADH OXIDOREDUCTASE HCR"/>
    <property type="match status" value="1"/>
</dbReference>
<comment type="similarity">
    <text evidence="4">Belongs to the Fre/LuxG FAD/NAD(P) flavoprotein oxidoreductase family.</text>
</comment>
<comment type="caution">
    <text evidence="6">The sequence shown here is derived from an EMBL/GenBank/DDBJ whole genome shotgun (WGS) entry which is preliminary data.</text>
</comment>
<keyword evidence="1" id="KW-0560">Oxidoreductase</keyword>
<dbReference type="SUPFAM" id="SSF63380">
    <property type="entry name" value="Riboflavin synthase domain-like"/>
    <property type="match status" value="1"/>
</dbReference>
<sequence>MNKSITAQVERITPLTDSILQVVLKPAKYLDYQPGQYLQIITEDGELSYSIANAPLGSHHYELHIRHSQDNAANLQLLAEIKQKGAVKIRVPQGNCHLDKLSPQRPILFIAGGTGFAPIKAMIEQLLATGDKRPFELFWGARSQSDLYMDEKVMQWQAHVEHFHYFSLLSNTSKETLASVILDHHSSDLQLWQIVIAGPFDMVYAIRDILLEQGVPREQLFSDAFAFEEIKGEE</sequence>
<dbReference type="PANTHER" id="PTHR47354:SF7">
    <property type="entry name" value="NAD(P)H-FLAVIN REDUCTASE"/>
    <property type="match status" value="1"/>
</dbReference>
<dbReference type="Proteomes" id="UP000054715">
    <property type="component" value="Unassembled WGS sequence"/>
</dbReference>
<evidence type="ECO:0000256" key="2">
    <source>
        <dbReference type="ARBA" id="ARBA00023223"/>
    </source>
</evidence>